<dbReference type="InterPro" id="IPR045851">
    <property type="entry name" value="AMP-bd_C_sf"/>
</dbReference>
<dbReference type="CDD" id="cd05931">
    <property type="entry name" value="FAAL"/>
    <property type="match status" value="1"/>
</dbReference>
<dbReference type="SUPFAM" id="SSF56801">
    <property type="entry name" value="Acetyl-CoA synthetase-like"/>
    <property type="match status" value="1"/>
</dbReference>
<comment type="caution">
    <text evidence="4">The sequence shown here is derived from an EMBL/GenBank/DDBJ whole genome shotgun (WGS) entry which is preliminary data.</text>
</comment>
<evidence type="ECO:0000256" key="1">
    <source>
        <dbReference type="ARBA" id="ARBA00006432"/>
    </source>
</evidence>
<dbReference type="PANTHER" id="PTHR22754">
    <property type="entry name" value="DISCO-INTERACTING PROTEIN 2 DIP2 -RELATED"/>
    <property type="match status" value="1"/>
</dbReference>
<accession>A0A085WME3</accession>
<dbReference type="Proteomes" id="UP000028725">
    <property type="component" value="Unassembled WGS sequence"/>
</dbReference>
<dbReference type="InterPro" id="IPR000873">
    <property type="entry name" value="AMP-dep_synth/lig_dom"/>
</dbReference>
<protein>
    <submittedName>
        <fullName evidence="4">Long-chain-fatty-acid--CoA ligase</fullName>
    </submittedName>
</protein>
<reference evidence="4 5" key="1">
    <citation type="submission" date="2014-04" db="EMBL/GenBank/DDBJ databases">
        <title>Genome assembly of Hyalangium minutum DSM 14724.</title>
        <authorList>
            <person name="Sharma G."/>
            <person name="Subramanian S."/>
        </authorList>
    </citation>
    <scope>NUCLEOTIDE SEQUENCE [LARGE SCALE GENOMIC DNA]</scope>
    <source>
        <strain evidence="4 5">DSM 14724</strain>
    </source>
</reference>
<evidence type="ECO:0000313" key="5">
    <source>
        <dbReference type="Proteomes" id="UP000028725"/>
    </source>
</evidence>
<comment type="similarity">
    <text evidence="1">Belongs to the ATP-dependent AMP-binding enzyme family.</text>
</comment>
<dbReference type="AlphaFoldDB" id="A0A085WME3"/>
<dbReference type="GO" id="GO:0016874">
    <property type="term" value="F:ligase activity"/>
    <property type="evidence" value="ECO:0007669"/>
    <property type="project" value="UniProtKB-KW"/>
</dbReference>
<dbReference type="Gene3D" id="3.30.300.30">
    <property type="match status" value="1"/>
</dbReference>
<organism evidence="4 5">
    <name type="scientific">Hyalangium minutum</name>
    <dbReference type="NCBI Taxonomy" id="394096"/>
    <lineage>
        <taxon>Bacteria</taxon>
        <taxon>Pseudomonadati</taxon>
        <taxon>Myxococcota</taxon>
        <taxon>Myxococcia</taxon>
        <taxon>Myxococcales</taxon>
        <taxon>Cystobacterineae</taxon>
        <taxon>Archangiaceae</taxon>
        <taxon>Hyalangium</taxon>
    </lineage>
</organism>
<evidence type="ECO:0000259" key="3">
    <source>
        <dbReference type="Pfam" id="PF00501"/>
    </source>
</evidence>
<dbReference type="EMBL" id="JMCB01000005">
    <property type="protein sequence ID" value="KFE68856.1"/>
    <property type="molecule type" value="Genomic_DNA"/>
</dbReference>
<keyword evidence="2 4" id="KW-0436">Ligase</keyword>
<dbReference type="GO" id="GO:0006633">
    <property type="term" value="P:fatty acid biosynthetic process"/>
    <property type="evidence" value="ECO:0007669"/>
    <property type="project" value="TreeGrafter"/>
</dbReference>
<dbReference type="PANTHER" id="PTHR22754:SF32">
    <property type="entry name" value="DISCO-INTERACTING PROTEIN 2"/>
    <property type="match status" value="1"/>
</dbReference>
<dbReference type="STRING" id="394096.DB31_6758"/>
<evidence type="ECO:0000313" key="4">
    <source>
        <dbReference type="EMBL" id="KFE68856.1"/>
    </source>
</evidence>
<dbReference type="GO" id="GO:0070566">
    <property type="term" value="F:adenylyltransferase activity"/>
    <property type="evidence" value="ECO:0007669"/>
    <property type="project" value="TreeGrafter"/>
</dbReference>
<name>A0A085WME3_9BACT</name>
<sequence>MKGPALPPVKYATVTEMLAATARTELGLIFVDASERETVLPWADVHHRAQRTAAGLRRIGVSEGDRVAILLPTSPGFMDAFFGTLLAGAVPVPLYPPVRLGRLEEYHRSTARMLEVTGAAVVLTDLKVKLLLGAAVEAARPRLGCRTVDEVSRGDEALHLSVSPESLGLIQFSSGSTVDPKPVALTHAALLAQLAALEAASPLEPGMRPVGVSWLPLYHDMGLIGCLLSALYYPGNMVLIPPEAFLVRPGLWLRALSRHRGFISPAPNFAYGLCLKRVKDEELKGVDLSAWKHALNGAEPVSVETLRRFVERFERYGFSPSALRPVYGLSEASLAVTFPPASRGPRSLQVDAGVLAREGRVVEGSRALVSVGSPVAGIEVEIRDGLGHALPERRVGRVFVRGPSVMKGYYGDAEATARALGPDGWLDTGDLGFEDAGELYLTGRAKDLVIIRGANHAPQAFEECLQAVDGVRVGCAVALGFTPEDSEDEALLILAERAGPAVDDAAVEERVRAAVVAGTGIRPHTVRMLDPGTLPRTSSGKLRRSEALRGYLAGELRAPKKVGVAGLAVEMAKSALAFVRSEQED</sequence>
<dbReference type="InterPro" id="IPR042099">
    <property type="entry name" value="ANL_N_sf"/>
</dbReference>
<dbReference type="PATRIC" id="fig|394096.3.peg.2802"/>
<feature type="domain" description="AMP-dependent synthetase/ligase" evidence="3">
    <location>
        <begin position="36"/>
        <end position="410"/>
    </location>
</feature>
<keyword evidence="5" id="KW-1185">Reference proteome</keyword>
<dbReference type="OrthoDB" id="6297021at2"/>
<dbReference type="Gene3D" id="3.40.50.12780">
    <property type="entry name" value="N-terminal domain of ligase-like"/>
    <property type="match status" value="1"/>
</dbReference>
<dbReference type="GO" id="GO:0005886">
    <property type="term" value="C:plasma membrane"/>
    <property type="evidence" value="ECO:0007669"/>
    <property type="project" value="TreeGrafter"/>
</dbReference>
<evidence type="ECO:0000256" key="2">
    <source>
        <dbReference type="ARBA" id="ARBA00022598"/>
    </source>
</evidence>
<dbReference type="Pfam" id="PF00501">
    <property type="entry name" value="AMP-binding"/>
    <property type="match status" value="1"/>
</dbReference>
<gene>
    <name evidence="4" type="ORF">DB31_6758</name>
</gene>
<dbReference type="InterPro" id="IPR040097">
    <property type="entry name" value="FAAL/FAAC"/>
</dbReference>
<dbReference type="RefSeq" id="WP_044187401.1">
    <property type="nucleotide sequence ID" value="NZ_JMCB01000005.1"/>
</dbReference>
<proteinExistence type="inferred from homology"/>